<organism evidence="1 2">
    <name type="scientific">Pseudomonas putida</name>
    <name type="common">Arthrobacter siderocapsulatus</name>
    <dbReference type="NCBI Taxonomy" id="303"/>
    <lineage>
        <taxon>Bacteria</taxon>
        <taxon>Pseudomonadati</taxon>
        <taxon>Pseudomonadota</taxon>
        <taxon>Gammaproteobacteria</taxon>
        <taxon>Pseudomonadales</taxon>
        <taxon>Pseudomonadaceae</taxon>
        <taxon>Pseudomonas</taxon>
    </lineage>
</organism>
<dbReference type="OrthoDB" id="7030409at2"/>
<protein>
    <submittedName>
        <fullName evidence="1">Uncharacterized protein</fullName>
    </submittedName>
</protein>
<sequence length="92" mass="10168">MPAPVFDSVAIETVNQYFDDLIALADPEALLPLLRPQVEAFRYEALNHPGLLSTQNRLRGFLWGVVVAGVLSRGQGRDLSQRLDAGRHAGWL</sequence>
<reference evidence="1 2" key="1">
    <citation type="submission" date="2018-05" db="EMBL/GenBank/DDBJ databases">
        <title>Whole genome sequence of Pseudomonas putida JBC17.</title>
        <authorList>
            <person name="Lee Y.H."/>
            <person name="David K."/>
        </authorList>
    </citation>
    <scope>NUCLEOTIDE SEQUENCE [LARGE SCALE GENOMIC DNA]</scope>
    <source>
        <strain evidence="1 2">JBC17</strain>
    </source>
</reference>
<evidence type="ECO:0000313" key="2">
    <source>
        <dbReference type="Proteomes" id="UP000250299"/>
    </source>
</evidence>
<gene>
    <name evidence="1" type="ORF">DKY63_29110</name>
</gene>
<evidence type="ECO:0000313" key="1">
    <source>
        <dbReference type="EMBL" id="AWY43761.1"/>
    </source>
</evidence>
<name>A0A2Z4RRI8_PSEPU</name>
<dbReference type="AlphaFoldDB" id="A0A2Z4RRI8"/>
<dbReference type="EMBL" id="CP029693">
    <property type="protein sequence ID" value="AWY43761.1"/>
    <property type="molecule type" value="Genomic_DNA"/>
</dbReference>
<proteinExistence type="predicted"/>
<accession>A0A2Z4RRI8</accession>
<dbReference type="RefSeq" id="WP_110967287.1">
    <property type="nucleotide sequence ID" value="NZ_CP029693.1"/>
</dbReference>
<dbReference type="Proteomes" id="UP000250299">
    <property type="component" value="Chromosome"/>
</dbReference>